<gene>
    <name evidence="2" type="ORF">ACHAWO_000238</name>
</gene>
<dbReference type="Proteomes" id="UP001530400">
    <property type="component" value="Unassembled WGS sequence"/>
</dbReference>
<feature type="domain" description="N-acetyltransferase" evidence="1">
    <location>
        <begin position="274"/>
        <end position="418"/>
    </location>
</feature>
<dbReference type="Gene3D" id="3.40.630.30">
    <property type="match status" value="1"/>
</dbReference>
<dbReference type="Pfam" id="PF00583">
    <property type="entry name" value="Acetyltransf_1"/>
    <property type="match status" value="1"/>
</dbReference>
<dbReference type="InterPro" id="IPR000182">
    <property type="entry name" value="GNAT_dom"/>
</dbReference>
<dbReference type="PROSITE" id="PS51186">
    <property type="entry name" value="GNAT"/>
    <property type="match status" value="1"/>
</dbReference>
<name>A0ABD3Q251_9STRA</name>
<comment type="caution">
    <text evidence="2">The sequence shown here is derived from an EMBL/GenBank/DDBJ whole genome shotgun (WGS) entry which is preliminary data.</text>
</comment>
<evidence type="ECO:0000313" key="3">
    <source>
        <dbReference type="Proteomes" id="UP001530400"/>
    </source>
</evidence>
<proteinExistence type="predicted"/>
<evidence type="ECO:0000259" key="1">
    <source>
        <dbReference type="PROSITE" id="PS51186"/>
    </source>
</evidence>
<dbReference type="SUPFAM" id="SSF55729">
    <property type="entry name" value="Acyl-CoA N-acyltransferases (Nat)"/>
    <property type="match status" value="1"/>
</dbReference>
<dbReference type="AlphaFoldDB" id="A0ABD3Q251"/>
<accession>A0ABD3Q251</accession>
<organism evidence="2 3">
    <name type="scientific">Cyclotella atomus</name>
    <dbReference type="NCBI Taxonomy" id="382360"/>
    <lineage>
        <taxon>Eukaryota</taxon>
        <taxon>Sar</taxon>
        <taxon>Stramenopiles</taxon>
        <taxon>Ochrophyta</taxon>
        <taxon>Bacillariophyta</taxon>
        <taxon>Coscinodiscophyceae</taxon>
        <taxon>Thalassiosirophycidae</taxon>
        <taxon>Stephanodiscales</taxon>
        <taxon>Stephanodiscaceae</taxon>
        <taxon>Cyclotella</taxon>
    </lineage>
</organism>
<dbReference type="EMBL" id="JALLPJ020000357">
    <property type="protein sequence ID" value="KAL3794455.1"/>
    <property type="molecule type" value="Genomic_DNA"/>
</dbReference>
<evidence type="ECO:0000313" key="2">
    <source>
        <dbReference type="EMBL" id="KAL3794455.1"/>
    </source>
</evidence>
<protein>
    <recommendedName>
        <fullName evidence="1">N-acetyltransferase domain-containing protein</fullName>
    </recommendedName>
</protein>
<dbReference type="InterPro" id="IPR016181">
    <property type="entry name" value="Acyl_CoA_acyltransferase"/>
</dbReference>
<keyword evidence="3" id="KW-1185">Reference proteome</keyword>
<sequence length="418" mass="45857">MSSNRGGHLCQGLSFDEVQVQFNESDVGLISVDRESEAGREVIYASTTRTNIGVIIIGIYASTTQTNIGVISITNDNDNVGFKLHNSLLTLEVLSDSLFNSGELSGHQFTGDLSESHVHKLSDSHASFGDDLSLLSTDELSGLSKCKLSGFSKCDDLSPLFKCDDLSLSFKSDDLSLSFKFDDPVTLPFVLSGSASSIVSGNLSEVSTVVRDLVESDSDLSALMSDDLEDTNKKTTTAVFNKHVVKFVGNDEYVQDGEDGEVETPKDDEHKGKIVIQSLKEQQFDEAMKIENDFFGTRGWCFGGCPYSWCPASKVEFDYKDDPDRRSTYGVAIRQSDQTIVGVVTLRQVSQASTFVEKLFHVPDVDECYVDHIAVTKNARGMGVGTQLLNWADEKARERGATKITLRVVRGNPAKRLY</sequence>
<dbReference type="CDD" id="cd04301">
    <property type="entry name" value="NAT_SF"/>
    <property type="match status" value="1"/>
</dbReference>
<reference evidence="2 3" key="1">
    <citation type="submission" date="2024-10" db="EMBL/GenBank/DDBJ databases">
        <title>Updated reference genomes for cyclostephanoid diatoms.</title>
        <authorList>
            <person name="Roberts W.R."/>
            <person name="Alverson A.J."/>
        </authorList>
    </citation>
    <scope>NUCLEOTIDE SEQUENCE [LARGE SCALE GENOMIC DNA]</scope>
    <source>
        <strain evidence="2 3">AJA010-31</strain>
    </source>
</reference>